<evidence type="ECO:0000313" key="1">
    <source>
        <dbReference type="EMBL" id="QUJ73674.1"/>
    </source>
</evidence>
<organism evidence="1 2">
    <name type="scientific">Haloarcula marismortui ATCC 33800</name>
    <dbReference type="NCBI Taxonomy" id="662476"/>
    <lineage>
        <taxon>Archaea</taxon>
        <taxon>Methanobacteriati</taxon>
        <taxon>Methanobacteriota</taxon>
        <taxon>Stenosarchaea group</taxon>
        <taxon>Halobacteria</taxon>
        <taxon>Halobacteriales</taxon>
        <taxon>Haloarculaceae</taxon>
        <taxon>Haloarcula</taxon>
    </lineage>
</organism>
<evidence type="ECO:0000313" key="2">
    <source>
        <dbReference type="Proteomes" id="UP000682967"/>
    </source>
</evidence>
<dbReference type="PANTHER" id="PTHR46018">
    <property type="entry name" value="ZINC PHOSPHODIESTERASE ELAC PROTEIN 1"/>
    <property type="match status" value="1"/>
</dbReference>
<dbReference type="SUPFAM" id="SSF56281">
    <property type="entry name" value="Metallo-hydrolase/oxidoreductase"/>
    <property type="match status" value="1"/>
</dbReference>
<gene>
    <name evidence="1" type="ORF">KDQ40_02835</name>
</gene>
<dbReference type="EMBL" id="CP073366">
    <property type="protein sequence ID" value="QUJ73674.1"/>
    <property type="molecule type" value="Genomic_DNA"/>
</dbReference>
<dbReference type="OrthoDB" id="73420at2157"/>
<sequence length="146" mass="15817">MTVDDLAERLTFTIRELSAGTDPFTINDLEIERALTDHSKSGYAYRFDGRVTIAGDTAPTTPVCSLADGSDVFVHECAYLDRTESPGHSTPTALGEMLADVDADHILLTHLFPETEPHADELVSTVSKYTDATVDVATDQTSVILD</sequence>
<accession>A0A8T8KI15</accession>
<reference evidence="1" key="1">
    <citation type="submission" date="2021-04" db="EMBL/GenBank/DDBJ databases">
        <title>Complete Genome sequence and Methylome Analysis of the Haloarchaeon Haloarcula sinaiiensis.</title>
        <authorList>
            <person name="Fomenkov A."/>
            <person name="DasSarma P."/>
            <person name="DasSarma S."/>
            <person name="Roberts R.J."/>
        </authorList>
    </citation>
    <scope>NUCLEOTIDE SEQUENCE</scope>
    <source>
        <strain evidence="1">ATCC 33800</strain>
    </source>
</reference>
<dbReference type="KEGG" id="hsin:KDQ40_02835"/>
<protein>
    <recommendedName>
        <fullName evidence="3">Metallo-beta-lactamase domain-containing protein</fullName>
    </recommendedName>
</protein>
<evidence type="ECO:0008006" key="3">
    <source>
        <dbReference type="Google" id="ProtNLM"/>
    </source>
</evidence>
<dbReference type="PANTHER" id="PTHR46018:SF3">
    <property type="entry name" value="ARYLSULFATASE"/>
    <property type="match status" value="1"/>
</dbReference>
<dbReference type="Gene3D" id="3.60.15.10">
    <property type="entry name" value="Ribonuclease Z/Hydroxyacylglutathione hydrolase-like"/>
    <property type="match status" value="1"/>
</dbReference>
<dbReference type="GO" id="GO:0042781">
    <property type="term" value="F:3'-tRNA processing endoribonuclease activity"/>
    <property type="evidence" value="ECO:0007669"/>
    <property type="project" value="TreeGrafter"/>
</dbReference>
<dbReference type="InterPro" id="IPR036866">
    <property type="entry name" value="RibonucZ/Hydroxyglut_hydro"/>
</dbReference>
<dbReference type="Proteomes" id="UP000682967">
    <property type="component" value="Chromosome"/>
</dbReference>
<dbReference type="AlphaFoldDB" id="A0A8T8KI15"/>
<name>A0A8T8KI15_9EURY</name>
<proteinExistence type="predicted"/>